<dbReference type="Proteomes" id="UP000626109">
    <property type="component" value="Unassembled WGS sequence"/>
</dbReference>
<keyword evidence="2 3" id="KW-0040">ANK repeat</keyword>
<dbReference type="SUPFAM" id="SSF48403">
    <property type="entry name" value="Ankyrin repeat"/>
    <property type="match status" value="1"/>
</dbReference>
<accession>A0A813LL97</accession>
<dbReference type="EMBL" id="CAJNNW010036216">
    <property type="protein sequence ID" value="CAE8732712.1"/>
    <property type="molecule type" value="Genomic_DNA"/>
</dbReference>
<evidence type="ECO:0000256" key="2">
    <source>
        <dbReference type="ARBA" id="ARBA00023043"/>
    </source>
</evidence>
<feature type="compositionally biased region" description="Acidic residues" evidence="5">
    <location>
        <begin position="194"/>
        <end position="208"/>
    </location>
</feature>
<feature type="region of interest" description="Disordered" evidence="5">
    <location>
        <begin position="183"/>
        <end position="215"/>
    </location>
</feature>
<evidence type="ECO:0000256" key="3">
    <source>
        <dbReference type="PROSITE-ProRule" id="PRU00023"/>
    </source>
</evidence>
<comment type="caution">
    <text evidence="6">The sequence shown here is derived from an EMBL/GenBank/DDBJ whole genome shotgun (WGS) entry which is preliminary data.</text>
</comment>
<dbReference type="InterPro" id="IPR002110">
    <property type="entry name" value="Ankyrin_rpt"/>
</dbReference>
<dbReference type="PROSITE" id="PS51125">
    <property type="entry name" value="NHL"/>
    <property type="match status" value="1"/>
</dbReference>
<gene>
    <name evidence="6" type="ORF">PGLA2088_LOCUS46517</name>
</gene>
<dbReference type="InterPro" id="IPR036770">
    <property type="entry name" value="Ankyrin_rpt-contain_sf"/>
</dbReference>
<sequence length="246" mass="27036">MVCLLLARRAEVDARAMNWKGETPVHYACKYGHTQILGRLLRFGANPAIRTQGRTPLDYASEKGHLGCMELLMHSALSFGTDCIGSEYTAPDREVDARAMNWKGETPVHYACKYGHTQILGRLLRVAHYASEKGHLGCMELLIHSALSFGTDCIGSEYTVPDRVRNHRVQVFNAADGAFLHKWGGSKKKKPEPVEGEAPPEEPAEGEEGAEKPEEWQGIRCPAGVAVNASGMVVVTDYQAHAIFAF</sequence>
<name>A0A813LL97_POLGL</name>
<dbReference type="SMART" id="SM00248">
    <property type="entry name" value="ANK"/>
    <property type="match status" value="3"/>
</dbReference>
<evidence type="ECO:0000256" key="1">
    <source>
        <dbReference type="ARBA" id="ARBA00022737"/>
    </source>
</evidence>
<evidence type="ECO:0000313" key="7">
    <source>
        <dbReference type="Proteomes" id="UP000626109"/>
    </source>
</evidence>
<feature type="repeat" description="ANK" evidence="3">
    <location>
        <begin position="103"/>
        <end position="125"/>
    </location>
</feature>
<evidence type="ECO:0000313" key="6">
    <source>
        <dbReference type="EMBL" id="CAE8732712.1"/>
    </source>
</evidence>
<dbReference type="PROSITE" id="PS50088">
    <property type="entry name" value="ANK_REPEAT"/>
    <property type="match status" value="2"/>
</dbReference>
<dbReference type="InterPro" id="IPR050776">
    <property type="entry name" value="Ank_Repeat/CDKN_Inhibitor"/>
</dbReference>
<dbReference type="InterPro" id="IPR001258">
    <property type="entry name" value="NHL_repeat"/>
</dbReference>
<dbReference type="PROSITE" id="PS50297">
    <property type="entry name" value="ANK_REP_REGION"/>
    <property type="match status" value="2"/>
</dbReference>
<dbReference type="AlphaFoldDB" id="A0A813LL97"/>
<feature type="repeat" description="NHL" evidence="4">
    <location>
        <begin position="206"/>
        <end position="246"/>
    </location>
</feature>
<dbReference type="Gene3D" id="1.25.40.20">
    <property type="entry name" value="Ankyrin repeat-containing domain"/>
    <property type="match status" value="2"/>
</dbReference>
<dbReference type="Pfam" id="PF00023">
    <property type="entry name" value="Ank"/>
    <property type="match status" value="1"/>
</dbReference>
<feature type="repeat" description="ANK" evidence="3">
    <location>
        <begin position="20"/>
        <end position="52"/>
    </location>
</feature>
<reference evidence="6" key="1">
    <citation type="submission" date="2021-02" db="EMBL/GenBank/DDBJ databases">
        <authorList>
            <person name="Dougan E. K."/>
            <person name="Rhodes N."/>
            <person name="Thang M."/>
            <person name="Chan C."/>
        </authorList>
    </citation>
    <scope>NUCLEOTIDE SEQUENCE</scope>
</reference>
<dbReference type="Pfam" id="PF12796">
    <property type="entry name" value="Ank_2"/>
    <property type="match status" value="1"/>
</dbReference>
<keyword evidence="1" id="KW-0677">Repeat</keyword>
<dbReference type="PANTHER" id="PTHR24201:SF16">
    <property type="entry name" value="ANKYRIN-1-LIKE-RELATED"/>
    <property type="match status" value="1"/>
</dbReference>
<evidence type="ECO:0000256" key="4">
    <source>
        <dbReference type="PROSITE-ProRule" id="PRU00504"/>
    </source>
</evidence>
<protein>
    <submittedName>
        <fullName evidence="6">Uncharacterized protein</fullName>
    </submittedName>
</protein>
<organism evidence="6 7">
    <name type="scientific">Polarella glacialis</name>
    <name type="common">Dinoflagellate</name>
    <dbReference type="NCBI Taxonomy" id="89957"/>
    <lineage>
        <taxon>Eukaryota</taxon>
        <taxon>Sar</taxon>
        <taxon>Alveolata</taxon>
        <taxon>Dinophyceae</taxon>
        <taxon>Suessiales</taxon>
        <taxon>Suessiaceae</taxon>
        <taxon>Polarella</taxon>
    </lineage>
</organism>
<dbReference type="InterPro" id="IPR011042">
    <property type="entry name" value="6-blade_b-propeller_TolB-like"/>
</dbReference>
<dbReference type="GO" id="GO:0005634">
    <property type="term" value="C:nucleus"/>
    <property type="evidence" value="ECO:0007669"/>
    <property type="project" value="TreeGrafter"/>
</dbReference>
<dbReference type="PANTHER" id="PTHR24201">
    <property type="entry name" value="ANK_REP_REGION DOMAIN-CONTAINING PROTEIN"/>
    <property type="match status" value="1"/>
</dbReference>
<proteinExistence type="predicted"/>
<dbReference type="Gene3D" id="2.120.10.30">
    <property type="entry name" value="TolB, C-terminal domain"/>
    <property type="match status" value="1"/>
</dbReference>
<evidence type="ECO:0000256" key="5">
    <source>
        <dbReference type="SAM" id="MobiDB-lite"/>
    </source>
</evidence>